<evidence type="ECO:0000313" key="2">
    <source>
        <dbReference type="EMBL" id="MBF7114279.1"/>
    </source>
</evidence>
<evidence type="ECO:0000256" key="1">
    <source>
        <dbReference type="ARBA" id="ARBA00022729"/>
    </source>
</evidence>
<sequence length="39" mass="4923">MSRRKLLNANEKKHYKMYKSGKQWFFCWYGSSCRFIWRG</sequence>
<dbReference type="RefSeq" id="WP_159252797.1">
    <property type="nucleotide sequence ID" value="NZ_JAUEMC010000001.1"/>
</dbReference>
<accession>A0AB73HDF3</accession>
<dbReference type="InterPro" id="IPR022263">
    <property type="entry name" value="KxYKxGKxW"/>
</dbReference>
<name>A0AB73HDF3_PEDPE</name>
<proteinExistence type="predicted"/>
<dbReference type="Pfam" id="PF19258">
    <property type="entry name" value="KxYKxGKxW_sig"/>
    <property type="match status" value="1"/>
</dbReference>
<keyword evidence="1" id="KW-0732">Signal</keyword>
<dbReference type="AlphaFoldDB" id="A0AB73HDF3"/>
<reference evidence="2" key="1">
    <citation type="submission" date="2020-11" db="EMBL/GenBank/DDBJ databases">
        <title>Antibiotic susceptibility profiles of Pediococcus pentosaceus from various origins and their implications for the safety assessment of strains with food-technology applications.</title>
        <authorList>
            <person name="Shani N."/>
            <person name="Oberhaensli S."/>
            <person name="Arias E."/>
        </authorList>
    </citation>
    <scope>NUCLEOTIDE SEQUENCE</scope>
    <source>
        <strain evidence="2">FAM 24207</strain>
    </source>
</reference>
<comment type="caution">
    <text evidence="2">The sequence shown here is derived from an EMBL/GenBank/DDBJ whole genome shotgun (WGS) entry which is preliminary data.</text>
</comment>
<organism evidence="2 3">
    <name type="scientific">Pediococcus pentosaceus</name>
    <dbReference type="NCBI Taxonomy" id="1255"/>
    <lineage>
        <taxon>Bacteria</taxon>
        <taxon>Bacillati</taxon>
        <taxon>Bacillota</taxon>
        <taxon>Bacilli</taxon>
        <taxon>Lactobacillales</taxon>
        <taxon>Lactobacillaceae</taxon>
        <taxon>Pediococcus</taxon>
    </lineage>
</organism>
<dbReference type="Proteomes" id="UP001194632">
    <property type="component" value="Unassembled WGS sequence"/>
</dbReference>
<dbReference type="EMBL" id="JADOFP010000001">
    <property type="protein sequence ID" value="MBF7114279.1"/>
    <property type="molecule type" value="Genomic_DNA"/>
</dbReference>
<evidence type="ECO:0000313" key="3">
    <source>
        <dbReference type="Proteomes" id="UP001194632"/>
    </source>
</evidence>
<protein>
    <submittedName>
        <fullName evidence="2">KxYKxGKxW signal peptide domain-containing protein</fullName>
    </submittedName>
</protein>
<dbReference type="NCBIfam" id="TIGR03715">
    <property type="entry name" value="KxYKxGKxW"/>
    <property type="match status" value="1"/>
</dbReference>
<gene>
    <name evidence="2" type="ORF">ITQ90_01850</name>
</gene>